<gene>
    <name evidence="12" type="primary">Ampd2</name>
    <name evidence="12" type="ORF">TNIN_191161</name>
</gene>
<evidence type="ECO:0000313" key="12">
    <source>
        <dbReference type="EMBL" id="GFY66733.1"/>
    </source>
</evidence>
<dbReference type="FunFam" id="4.10.800.20:FF:000001">
    <property type="entry name" value="AMP deaminase"/>
    <property type="match status" value="1"/>
</dbReference>
<dbReference type="InterPro" id="IPR006650">
    <property type="entry name" value="A/AMP_deam_AS"/>
</dbReference>
<evidence type="ECO:0000256" key="3">
    <source>
        <dbReference type="ARBA" id="ARBA00006676"/>
    </source>
</evidence>
<comment type="caution">
    <text evidence="12">The sequence shown here is derived from an EMBL/GenBank/DDBJ whole genome shotgun (WGS) entry which is preliminary data.</text>
</comment>
<dbReference type="OrthoDB" id="1723809at2759"/>
<comment type="cofactor">
    <cofactor evidence="1">
        <name>Zn(2+)</name>
        <dbReference type="ChEBI" id="CHEBI:29105"/>
    </cofactor>
</comment>
<dbReference type="EMBL" id="BMAV01016227">
    <property type="protein sequence ID" value="GFY66733.1"/>
    <property type="molecule type" value="Genomic_DNA"/>
</dbReference>
<dbReference type="GO" id="GO:0005829">
    <property type="term" value="C:cytosol"/>
    <property type="evidence" value="ECO:0007669"/>
    <property type="project" value="TreeGrafter"/>
</dbReference>
<dbReference type="PROSITE" id="PS00485">
    <property type="entry name" value="A_DEAMINASE"/>
    <property type="match status" value="1"/>
</dbReference>
<dbReference type="FunFam" id="3.20.20.140:FF:000035">
    <property type="entry name" value="Probable amp deaminase"/>
    <property type="match status" value="1"/>
</dbReference>
<evidence type="ECO:0000256" key="7">
    <source>
        <dbReference type="ARBA" id="ARBA00022833"/>
    </source>
</evidence>
<name>A0A8X6Y9T5_9ARAC</name>
<evidence type="ECO:0000256" key="10">
    <source>
        <dbReference type="ARBA" id="ARBA00068747"/>
    </source>
</evidence>
<dbReference type="GO" id="GO:0046872">
    <property type="term" value="F:metal ion binding"/>
    <property type="evidence" value="ECO:0007669"/>
    <property type="project" value="UniProtKB-KW"/>
</dbReference>
<evidence type="ECO:0000256" key="4">
    <source>
        <dbReference type="ARBA" id="ARBA00012775"/>
    </source>
</evidence>
<keyword evidence="6" id="KW-0378">Hydrolase</keyword>
<comment type="function">
    <text evidence="9">AMP deaminase plays a critical role in energy metabolism. Catalyzes the deamination of AMP to IMP and plays an important role in the purine nucleotide cycle.</text>
</comment>
<evidence type="ECO:0000256" key="8">
    <source>
        <dbReference type="ARBA" id="ARBA00023080"/>
    </source>
</evidence>
<protein>
    <recommendedName>
        <fullName evidence="10">AMP deaminase 2</fullName>
        <ecNumber evidence="4">3.5.4.6</ecNumber>
    </recommendedName>
    <alternativeName>
        <fullName evidence="11">AMP deaminase isoform L</fullName>
    </alternativeName>
</protein>
<sequence>MSGSVMKDSVNSQVFDSLNLTAYDLSVDVLDVHADRNTFHRFDKFNAKYNPIGESRLREIFLKTDNYVEGKYFAHILKEVMSDLEESKYQNAELRLSIYGRKRDEWDRLAQWAFGVKIFFSPQKTVLKLKTDIYKSNNLVSNFQEILDNIFMPLFEATNNPSSHPELYMFLKYVTGFDSVDDESKPENPMFDKDVTLPPAWKEEENPPYNYYLYYMYANMCVLNCFRKERKMNTFVLRPHCGEAGPVQHLVGGFLLSENISHGLLLRKVPVLQYLYYLSQIGIAMSPLSNNSLFLNYHRNPLPEYLSRGLCISLSTDDPLQFHFTKEPLMEEYSIAAQVWKLSSCDMCELARNSVLMSGFPLSVKRHWLGPNYMKEGITGNDISRTNVPDIRVAYRAETLLEELSTIFSALTGSEGSSTPVTPLK</sequence>
<dbReference type="PANTHER" id="PTHR11359:SF0">
    <property type="entry name" value="AMP DEAMINASE"/>
    <property type="match status" value="1"/>
</dbReference>
<evidence type="ECO:0000256" key="6">
    <source>
        <dbReference type="ARBA" id="ARBA00022801"/>
    </source>
</evidence>
<comment type="pathway">
    <text evidence="2">Purine metabolism; IMP biosynthesis via salvage pathway; IMP from AMP: step 1/1.</text>
</comment>
<keyword evidence="13" id="KW-1185">Reference proteome</keyword>
<evidence type="ECO:0000256" key="9">
    <source>
        <dbReference type="ARBA" id="ARBA00054146"/>
    </source>
</evidence>
<dbReference type="PANTHER" id="PTHR11359">
    <property type="entry name" value="AMP DEAMINASE"/>
    <property type="match status" value="1"/>
</dbReference>
<evidence type="ECO:0000256" key="1">
    <source>
        <dbReference type="ARBA" id="ARBA00001947"/>
    </source>
</evidence>
<organism evidence="12 13">
    <name type="scientific">Trichonephila inaurata madagascariensis</name>
    <dbReference type="NCBI Taxonomy" id="2747483"/>
    <lineage>
        <taxon>Eukaryota</taxon>
        <taxon>Metazoa</taxon>
        <taxon>Ecdysozoa</taxon>
        <taxon>Arthropoda</taxon>
        <taxon>Chelicerata</taxon>
        <taxon>Arachnida</taxon>
        <taxon>Araneae</taxon>
        <taxon>Araneomorphae</taxon>
        <taxon>Entelegynae</taxon>
        <taxon>Araneoidea</taxon>
        <taxon>Nephilidae</taxon>
        <taxon>Trichonephila</taxon>
        <taxon>Trichonephila inaurata</taxon>
    </lineage>
</organism>
<dbReference type="Proteomes" id="UP000886998">
    <property type="component" value="Unassembled WGS sequence"/>
</dbReference>
<evidence type="ECO:0000256" key="11">
    <source>
        <dbReference type="ARBA" id="ARBA00079810"/>
    </source>
</evidence>
<evidence type="ECO:0000256" key="5">
    <source>
        <dbReference type="ARBA" id="ARBA00022723"/>
    </source>
</evidence>
<keyword evidence="8" id="KW-0546">Nucleotide metabolism</keyword>
<dbReference type="Gene3D" id="3.20.20.140">
    <property type="entry name" value="Metal-dependent hydrolases"/>
    <property type="match status" value="1"/>
</dbReference>
<dbReference type="Pfam" id="PF19326">
    <property type="entry name" value="AMP_deaminase"/>
    <property type="match status" value="1"/>
</dbReference>
<dbReference type="GO" id="GO:0032264">
    <property type="term" value="P:IMP salvage"/>
    <property type="evidence" value="ECO:0007669"/>
    <property type="project" value="InterPro"/>
</dbReference>
<dbReference type="Gene3D" id="4.10.800.20">
    <property type="match status" value="1"/>
</dbReference>
<dbReference type="SUPFAM" id="SSF51556">
    <property type="entry name" value="Metallo-dependent hydrolases"/>
    <property type="match status" value="1"/>
</dbReference>
<dbReference type="InterPro" id="IPR032466">
    <property type="entry name" value="Metal_Hydrolase"/>
</dbReference>
<dbReference type="GO" id="GO:0003876">
    <property type="term" value="F:AMP deaminase activity"/>
    <property type="evidence" value="ECO:0007669"/>
    <property type="project" value="UniProtKB-EC"/>
</dbReference>
<proteinExistence type="inferred from homology"/>
<evidence type="ECO:0000256" key="2">
    <source>
        <dbReference type="ARBA" id="ARBA00004955"/>
    </source>
</evidence>
<dbReference type="AlphaFoldDB" id="A0A8X6Y9T5"/>
<accession>A0A8X6Y9T5</accession>
<evidence type="ECO:0000313" key="13">
    <source>
        <dbReference type="Proteomes" id="UP000886998"/>
    </source>
</evidence>
<keyword evidence="7" id="KW-0862">Zinc</keyword>
<dbReference type="GO" id="GO:0046033">
    <property type="term" value="P:AMP metabolic process"/>
    <property type="evidence" value="ECO:0007669"/>
    <property type="project" value="TreeGrafter"/>
</dbReference>
<dbReference type="EC" id="3.5.4.6" evidence="4"/>
<reference evidence="12" key="1">
    <citation type="submission" date="2020-08" db="EMBL/GenBank/DDBJ databases">
        <title>Multicomponent nature underlies the extraordinary mechanical properties of spider dragline silk.</title>
        <authorList>
            <person name="Kono N."/>
            <person name="Nakamura H."/>
            <person name="Mori M."/>
            <person name="Yoshida Y."/>
            <person name="Ohtoshi R."/>
            <person name="Malay A.D."/>
            <person name="Moran D.A.P."/>
            <person name="Tomita M."/>
            <person name="Numata K."/>
            <person name="Arakawa K."/>
        </authorList>
    </citation>
    <scope>NUCLEOTIDE SEQUENCE</scope>
</reference>
<dbReference type="InterPro" id="IPR006329">
    <property type="entry name" value="AMPD"/>
</dbReference>
<comment type="similarity">
    <text evidence="3">Belongs to the metallo-dependent hydrolases superfamily. Adenosine and AMP deaminases family.</text>
</comment>
<keyword evidence="5" id="KW-0479">Metal-binding</keyword>